<evidence type="ECO:0000313" key="11">
    <source>
        <dbReference type="EMBL" id="QXZ22074.1"/>
    </source>
</evidence>
<dbReference type="GO" id="GO:0033281">
    <property type="term" value="C:TAT protein transport complex"/>
    <property type="evidence" value="ECO:0007669"/>
    <property type="project" value="UniProtKB-UniRule"/>
</dbReference>
<dbReference type="Pfam" id="PF02416">
    <property type="entry name" value="TatA_B_E"/>
    <property type="match status" value="1"/>
</dbReference>
<dbReference type="GO" id="GO:0043953">
    <property type="term" value="P:protein transport by the Tat complex"/>
    <property type="evidence" value="ECO:0007669"/>
    <property type="project" value="UniProtKB-UniRule"/>
</dbReference>
<feature type="region of interest" description="Disordered" evidence="10">
    <location>
        <begin position="49"/>
        <end position="69"/>
    </location>
</feature>
<dbReference type="AlphaFoldDB" id="A0ABD7F107"/>
<comment type="similarity">
    <text evidence="9">Belongs to the TatA/E family.</text>
</comment>
<keyword evidence="6 9" id="KW-1133">Transmembrane helix</keyword>
<keyword evidence="3 9" id="KW-1003">Cell membrane</keyword>
<dbReference type="PANTHER" id="PTHR42982:SF1">
    <property type="entry name" value="SEC-INDEPENDENT PROTEIN TRANSLOCASE PROTEIN TATA"/>
    <property type="match status" value="1"/>
</dbReference>
<keyword evidence="8 9" id="KW-0472">Membrane</keyword>
<dbReference type="GO" id="GO:0008320">
    <property type="term" value="F:protein transmembrane transporter activity"/>
    <property type="evidence" value="ECO:0007669"/>
    <property type="project" value="UniProtKB-UniRule"/>
</dbReference>
<dbReference type="Gene3D" id="1.20.5.3310">
    <property type="match status" value="1"/>
</dbReference>
<organism evidence="11 12">
    <name type="scientific">Acinetobacter septicus</name>
    <dbReference type="NCBI Taxonomy" id="465797"/>
    <lineage>
        <taxon>Bacteria</taxon>
        <taxon>Pseudomonadati</taxon>
        <taxon>Pseudomonadota</taxon>
        <taxon>Gammaproteobacteria</taxon>
        <taxon>Moraxellales</taxon>
        <taxon>Moraxellaceae</taxon>
        <taxon>Acinetobacter</taxon>
    </lineage>
</organism>
<dbReference type="InterPro" id="IPR006312">
    <property type="entry name" value="TatA/E"/>
</dbReference>
<comment type="function">
    <text evidence="9">Part of the twin-arginine translocation (Tat) system that transports large folded proteins containing a characteristic twin-arginine motif in their signal peptide across membranes. TatA could form the protein-conducting channel of the Tat system.</text>
</comment>
<keyword evidence="2 9" id="KW-0813">Transport</keyword>
<dbReference type="RefSeq" id="WP_004762869.1">
    <property type="nucleotide sequence ID" value="NZ_CP079898.1"/>
</dbReference>
<dbReference type="HAMAP" id="MF_00236">
    <property type="entry name" value="TatA_E"/>
    <property type="match status" value="1"/>
</dbReference>
<evidence type="ECO:0000256" key="8">
    <source>
        <dbReference type="ARBA" id="ARBA00023136"/>
    </source>
</evidence>
<evidence type="ECO:0000256" key="6">
    <source>
        <dbReference type="ARBA" id="ARBA00022989"/>
    </source>
</evidence>
<dbReference type="PANTHER" id="PTHR42982">
    <property type="entry name" value="SEC-INDEPENDENT PROTEIN TRANSLOCASE PROTEIN TATA"/>
    <property type="match status" value="1"/>
</dbReference>
<comment type="subunit">
    <text evidence="9">The Tat system comprises two distinct complexes: a TatABC complex, containing multiple copies of TatA, TatB and TatC subunits, and a separate TatA complex, containing only TatA subunits. Substrates initially bind to the TatABC complex, which probably triggers association of the separate TatA complex to form the active translocon.</text>
</comment>
<accession>A0ABD7F107</accession>
<keyword evidence="7 9" id="KW-0811">Translocation</keyword>
<evidence type="ECO:0000256" key="5">
    <source>
        <dbReference type="ARBA" id="ARBA00022927"/>
    </source>
</evidence>
<proteinExistence type="inferred from homology"/>
<name>A0ABD7F107_9GAMM</name>
<protein>
    <recommendedName>
        <fullName evidence="9">Sec-independent protein translocase protein TatA</fullName>
    </recommendedName>
</protein>
<keyword evidence="12" id="KW-1185">Reference proteome</keyword>
<dbReference type="NCBIfam" id="TIGR01411">
    <property type="entry name" value="tatAE"/>
    <property type="match status" value="1"/>
</dbReference>
<dbReference type="EMBL" id="CP079898">
    <property type="protein sequence ID" value="QXZ22074.1"/>
    <property type="molecule type" value="Genomic_DNA"/>
</dbReference>
<evidence type="ECO:0000256" key="9">
    <source>
        <dbReference type="HAMAP-Rule" id="MF_00236"/>
    </source>
</evidence>
<evidence type="ECO:0000256" key="1">
    <source>
        <dbReference type="ARBA" id="ARBA00004162"/>
    </source>
</evidence>
<keyword evidence="4 9" id="KW-0812">Transmembrane</keyword>
<evidence type="ECO:0000256" key="7">
    <source>
        <dbReference type="ARBA" id="ARBA00023010"/>
    </source>
</evidence>
<keyword evidence="5 9" id="KW-0653">Protein transport</keyword>
<gene>
    <name evidence="9 11" type="primary">tatA</name>
    <name evidence="11" type="ORF">I6L31_09880</name>
</gene>
<dbReference type="Proteomes" id="UP000827069">
    <property type="component" value="Chromosome"/>
</dbReference>
<evidence type="ECO:0000313" key="12">
    <source>
        <dbReference type="Proteomes" id="UP000827069"/>
    </source>
</evidence>
<comment type="subcellular location">
    <subcellularLocation>
        <location evidence="1 9">Cell membrane</location>
        <topology evidence="1 9">Single-pass membrane protein</topology>
    </subcellularLocation>
</comment>
<reference evidence="11 12" key="1">
    <citation type="submission" date="2021-07" db="EMBL/GenBank/DDBJ databases">
        <title>FDA dAtabase for Regulatory Grade micrObial Sequences (FDA-ARGOS): Supporting development and validation of Infectious Disease Dx tests.</title>
        <authorList>
            <person name="Sproer C."/>
            <person name="Gronow S."/>
            <person name="Severitt S."/>
            <person name="Schroder I."/>
            <person name="Tallon L."/>
            <person name="Sadzewicz L."/>
            <person name="Zhao X."/>
            <person name="Boylan J."/>
            <person name="Ott S."/>
            <person name="Bowen H."/>
            <person name="Vavikolanu K."/>
            <person name="Mehta A."/>
            <person name="Aluvathingal J."/>
            <person name="Nadendla S."/>
            <person name="Lowell S."/>
            <person name="Myers T."/>
            <person name="Yan Y."/>
        </authorList>
    </citation>
    <scope>NUCLEOTIDE SEQUENCE [LARGE SCALE GENOMIC DNA]</scope>
    <source>
        <strain evidence="11 12">FDAARGOS_1401</strain>
    </source>
</reference>
<evidence type="ECO:0000256" key="10">
    <source>
        <dbReference type="SAM" id="MobiDB-lite"/>
    </source>
</evidence>
<dbReference type="InterPro" id="IPR003369">
    <property type="entry name" value="TatA/B/E"/>
</dbReference>
<evidence type="ECO:0000256" key="3">
    <source>
        <dbReference type="ARBA" id="ARBA00022475"/>
    </source>
</evidence>
<evidence type="ECO:0000256" key="4">
    <source>
        <dbReference type="ARBA" id="ARBA00022692"/>
    </source>
</evidence>
<evidence type="ECO:0000256" key="2">
    <source>
        <dbReference type="ARBA" id="ARBA00022448"/>
    </source>
</evidence>
<sequence>MGLSIWHILVLLIVLILVFGTSRIKTLGRDLGTAMKDFRHSINDDSAMIGNSQDDLKQNHKTTQVAQDK</sequence>